<evidence type="ECO:0000256" key="3">
    <source>
        <dbReference type="SAM" id="MobiDB-lite"/>
    </source>
</evidence>
<dbReference type="InterPro" id="IPR036514">
    <property type="entry name" value="SGNH_hydro_sf"/>
</dbReference>
<dbReference type="SUPFAM" id="SSF52266">
    <property type="entry name" value="SGNH hydrolase"/>
    <property type="match status" value="1"/>
</dbReference>
<keyword evidence="2" id="KW-0378">Hydrolase</keyword>
<gene>
    <name evidence="4" type="ORF">OG699_32540</name>
</gene>
<evidence type="ECO:0000256" key="1">
    <source>
        <dbReference type="ARBA" id="ARBA00008668"/>
    </source>
</evidence>
<dbReference type="PANTHER" id="PTHR43695">
    <property type="entry name" value="PUTATIVE (AFU_ORTHOLOGUE AFUA_2G17250)-RELATED"/>
    <property type="match status" value="1"/>
</dbReference>
<protein>
    <submittedName>
        <fullName evidence="4">GDSL-type esterase/lipase family protein</fullName>
    </submittedName>
</protein>
<feature type="region of interest" description="Disordered" evidence="3">
    <location>
        <begin position="351"/>
        <end position="370"/>
    </location>
</feature>
<evidence type="ECO:0000256" key="2">
    <source>
        <dbReference type="ARBA" id="ARBA00022801"/>
    </source>
</evidence>
<dbReference type="GO" id="GO:0016787">
    <property type="term" value="F:hydrolase activity"/>
    <property type="evidence" value="ECO:0007669"/>
    <property type="project" value="UniProtKB-KW"/>
</dbReference>
<dbReference type="EMBL" id="CP109546">
    <property type="protein sequence ID" value="WTZ12292.1"/>
    <property type="molecule type" value="Genomic_DNA"/>
</dbReference>
<dbReference type="Gene3D" id="3.40.50.1110">
    <property type="entry name" value="SGNH hydrolase"/>
    <property type="match status" value="1"/>
</dbReference>
<dbReference type="InterPro" id="IPR037459">
    <property type="entry name" value="RhgT-like"/>
</dbReference>
<sequence length="464" mass="50945">MRKICILGDSVATSREEREAPLAGWGQYLGEFLGEGYEVRNYARDAMTLRGYYTERLANLLTLLTPGDLVLIAFGRLEQRINQLNRHHGPREYKEYLRLYVEAIRAEGAVPVLLTQEAGCTFDEAGNVLNTHGVYPGLTREAAAETGASLVDMTEYTTTMLAELGPTRARRLYRWIDPGEHPNHPEGIIDASHFNEEGAREVARRTAARMRDTLGLPPDMIDPHLLVPGEIPPVLTEFAVSNPEMALTMAPSLLDVPVFTSPAPGQLVSAVRKLVGKAPVGSDYVLLYEKGRYLGGTAVSASGAWQWRRVVNWPAGLHSVEVLAVVGNAVSRTSVLEFDVVDHLEPPQIVSPKPDAWSGPRPRFSGTASRSTTKVMVLEQGRLIAEAPVKEDGTWQVTHAHDWRPGTHTVEFVGVFSAIHSEPVSLALRVHGLPEDNWLNTSLASRESCSSACGHAHYPAMPTW</sequence>
<accession>A0AAU3I4C7</accession>
<name>A0AAU3I4C7_9ACTN</name>
<comment type="similarity">
    <text evidence="1">Belongs to the 'GDSL' lipolytic enzyme family.</text>
</comment>
<organism evidence="4">
    <name type="scientific">Streptomyces sp. NBC_01393</name>
    <dbReference type="NCBI Taxonomy" id="2903851"/>
    <lineage>
        <taxon>Bacteria</taxon>
        <taxon>Bacillati</taxon>
        <taxon>Actinomycetota</taxon>
        <taxon>Actinomycetes</taxon>
        <taxon>Kitasatosporales</taxon>
        <taxon>Streptomycetaceae</taxon>
        <taxon>Streptomyces</taxon>
    </lineage>
</organism>
<dbReference type="PANTHER" id="PTHR43695:SF1">
    <property type="entry name" value="RHAMNOGALACTURONAN ACETYLESTERASE"/>
    <property type="match status" value="1"/>
</dbReference>
<evidence type="ECO:0000313" key="4">
    <source>
        <dbReference type="EMBL" id="WTZ12292.1"/>
    </source>
</evidence>
<reference evidence="4" key="1">
    <citation type="submission" date="2022-10" db="EMBL/GenBank/DDBJ databases">
        <title>The complete genomes of actinobacterial strains from the NBC collection.</title>
        <authorList>
            <person name="Joergensen T.S."/>
            <person name="Alvarez Arevalo M."/>
            <person name="Sterndorff E.B."/>
            <person name="Faurdal D."/>
            <person name="Vuksanovic O."/>
            <person name="Mourched A.-S."/>
            <person name="Charusanti P."/>
            <person name="Shaw S."/>
            <person name="Blin K."/>
            <person name="Weber T."/>
        </authorList>
    </citation>
    <scope>NUCLEOTIDE SEQUENCE</scope>
    <source>
        <strain evidence="4">NBC_01393</strain>
    </source>
</reference>
<proteinExistence type="inferred from homology"/>
<dbReference type="AlphaFoldDB" id="A0AAU3I4C7"/>